<evidence type="ECO:0000256" key="4">
    <source>
        <dbReference type="SAM" id="MobiDB-lite"/>
    </source>
</evidence>
<dbReference type="STRING" id="1330018.A0A167P9J1"/>
<protein>
    <recommendedName>
        <fullName evidence="5">Ubiquitin-like protease family profile domain-containing protein</fullName>
    </recommendedName>
</protein>
<feature type="compositionally biased region" description="Acidic residues" evidence="4">
    <location>
        <begin position="968"/>
        <end position="987"/>
    </location>
</feature>
<evidence type="ECO:0000259" key="5">
    <source>
        <dbReference type="PROSITE" id="PS50600"/>
    </source>
</evidence>
<evidence type="ECO:0000256" key="2">
    <source>
        <dbReference type="ARBA" id="ARBA00022670"/>
    </source>
</evidence>
<dbReference type="Pfam" id="PF02902">
    <property type="entry name" value="Peptidase_C48"/>
    <property type="match status" value="1"/>
</dbReference>
<keyword evidence="3" id="KW-0378">Hydrolase</keyword>
<comment type="similarity">
    <text evidence="1">Belongs to the peptidase C48 family.</text>
</comment>
<dbReference type="InterPro" id="IPR038765">
    <property type="entry name" value="Papain-like_cys_pep_sf"/>
</dbReference>
<evidence type="ECO:0000256" key="3">
    <source>
        <dbReference type="ARBA" id="ARBA00022801"/>
    </source>
</evidence>
<dbReference type="Proteomes" id="UP000076738">
    <property type="component" value="Unassembled WGS sequence"/>
</dbReference>
<dbReference type="SUPFAM" id="SSF54001">
    <property type="entry name" value="Cysteine proteinases"/>
    <property type="match status" value="1"/>
</dbReference>
<evidence type="ECO:0000313" key="7">
    <source>
        <dbReference type="Proteomes" id="UP000076738"/>
    </source>
</evidence>
<dbReference type="Pfam" id="PF18758">
    <property type="entry name" value="KDZ"/>
    <property type="match status" value="1"/>
</dbReference>
<feature type="compositionally biased region" description="Polar residues" evidence="4">
    <location>
        <begin position="993"/>
        <end position="1004"/>
    </location>
</feature>
<accession>A0A167P9J1</accession>
<name>A0A167P9J1_CALVF</name>
<dbReference type="Pfam" id="PF18802">
    <property type="entry name" value="CxC1"/>
    <property type="match status" value="1"/>
</dbReference>
<dbReference type="InterPro" id="IPR003653">
    <property type="entry name" value="Peptidase_C48_C"/>
</dbReference>
<dbReference type="PROSITE" id="PS50600">
    <property type="entry name" value="ULP_PROTEASE"/>
    <property type="match status" value="1"/>
</dbReference>
<dbReference type="InterPro" id="IPR040521">
    <property type="entry name" value="KDZ"/>
</dbReference>
<keyword evidence="2" id="KW-0645">Protease</keyword>
<dbReference type="PANTHER" id="PTHR33096:SF1">
    <property type="entry name" value="CXC1-LIKE CYSTEINE CLUSTER ASSOCIATED WITH KDZ TRANSPOSASES DOMAIN-CONTAINING PROTEIN"/>
    <property type="match status" value="1"/>
</dbReference>
<dbReference type="GO" id="GO:0006508">
    <property type="term" value="P:proteolysis"/>
    <property type="evidence" value="ECO:0007669"/>
    <property type="project" value="UniProtKB-KW"/>
</dbReference>
<feature type="domain" description="Ubiquitin-like protease family profile" evidence="5">
    <location>
        <begin position="1037"/>
        <end position="1230"/>
    </location>
</feature>
<gene>
    <name evidence="6" type="ORF">CALVIDRAFT_562008</name>
</gene>
<dbReference type="AlphaFoldDB" id="A0A167P9J1"/>
<dbReference type="Gene3D" id="3.40.395.10">
    <property type="entry name" value="Adenoviral Proteinase, Chain A"/>
    <property type="match status" value="1"/>
</dbReference>
<dbReference type="OrthoDB" id="1939479at2759"/>
<dbReference type="GO" id="GO:0019783">
    <property type="term" value="F:ubiquitin-like protein peptidase activity"/>
    <property type="evidence" value="ECO:0007669"/>
    <property type="project" value="UniProtKB-ARBA"/>
</dbReference>
<proteinExistence type="inferred from homology"/>
<dbReference type="InterPro" id="IPR041320">
    <property type="entry name" value="CxC1"/>
</dbReference>
<evidence type="ECO:0000256" key="1">
    <source>
        <dbReference type="ARBA" id="ARBA00005234"/>
    </source>
</evidence>
<reference evidence="6 7" key="1">
    <citation type="journal article" date="2016" name="Mol. Biol. Evol.">
        <title>Comparative Genomics of Early-Diverging Mushroom-Forming Fungi Provides Insights into the Origins of Lignocellulose Decay Capabilities.</title>
        <authorList>
            <person name="Nagy L.G."/>
            <person name="Riley R."/>
            <person name="Tritt A."/>
            <person name="Adam C."/>
            <person name="Daum C."/>
            <person name="Floudas D."/>
            <person name="Sun H."/>
            <person name="Yadav J.S."/>
            <person name="Pangilinan J."/>
            <person name="Larsson K.H."/>
            <person name="Matsuura K."/>
            <person name="Barry K."/>
            <person name="Labutti K."/>
            <person name="Kuo R."/>
            <person name="Ohm R.A."/>
            <person name="Bhattacharya S.S."/>
            <person name="Shirouzu T."/>
            <person name="Yoshinaga Y."/>
            <person name="Martin F.M."/>
            <person name="Grigoriev I.V."/>
            <person name="Hibbett D.S."/>
        </authorList>
    </citation>
    <scope>NUCLEOTIDE SEQUENCE [LARGE SCALE GENOMIC DNA]</scope>
    <source>
        <strain evidence="6 7">TUFC12733</strain>
    </source>
</reference>
<feature type="region of interest" description="Disordered" evidence="4">
    <location>
        <begin position="26"/>
        <end position="66"/>
    </location>
</feature>
<dbReference type="GO" id="GO:0008234">
    <property type="term" value="F:cysteine-type peptidase activity"/>
    <property type="evidence" value="ECO:0007669"/>
    <property type="project" value="InterPro"/>
</dbReference>
<sequence length="1280" mass="146152">MEFPRPKIRFEPPKRRTSSWRAKLRLANGGAVGTPRSPPGAAGSMRIRKKKTAKRESSLDRPLPSLAAGSQWRGAAVRPITPVATPMEATMEEWEDVFRLEEPDPRSAKSRKGRHARAKAETYERWLMLLPDLIKALKSWSSSALRDPQTGGGASPWEFECSPDCNDRRVHRITCVDFTGYKMKSMGACPQHPVAPSLVRTGYWPSSPTRPPRAFSIDLLNHYVNLYDTCATPNDAFCGALIRSHAERGFYYLRNEPAHEHSPFADPWRRSFSSAAFWILRALETGINMPLEIVRATGCNRSVQHASLLTAGADLPTPLDGNRQLKRLRTGGSSPCVHEPDLFLPKSSIDQTRSAMDRAKKESQAHDTAKRTRITSDVFERCRKAFKVADEDANIVSDQLFDITGVVIMVCRHDVPLFVCDITTPGERQEYGLALIWALLNELPKTATVGVLYDIGCQLDHSCDLFNYLGDDRGRVTFACSVLHAYGHEWACQVVYHPRRRTGFGLTDGEGSERVWSRTRRLIPILRRANDGRRSFALERKFQNCGTTMKTSLGGWFKRKYKLIKAHRTSARAEIEASGLTIPQLREQLELQRAEPSAQKPQSGRELQRKLELFKKMQNELDKVAAAIQETVETMSEEFGLPSSSGIFARLRERNEELRRYGHALFSDMKLDRAIPQLFGVPAQFLHYLLQAREEKINIRSRVVQHLWELTRLQRARGGGHDPVGTKVRDAILKGWAPRWRTTKAAVERYNRYVESLEKIPTPGLIIALPTKLELSDLHNPTEDHSLWQDVWWPTFTPPPGWVTSEKVRRGITAILTLDRCEEEEQRLMWESENMVRWWVEERRSLIRARAEAPDPADCAALERRLREHEWLEYRWSCPPLSAHRWKSIKDQLDAGHCPPAPEDRMSSVEPVELQWNEVVTRETWGVEESDRSSASDWSDAYDHAMADLDLLVEELGAVVVDKRDLDGQSEQDEIDGGSEAGEDAEDPERPSAGNSRQDSNMSRSELRDDPWRCDLVEIPRTMFTSSRSLLLDGRQVGLQAREIEVLQGLTEWLSDAHMNTFGALFNAQWPQEMFLDGTRNVLIFSTFAAGQLQRAGDNEKLRRAWYEKYVAKRRRADLATNMSLSRYDWDHCWSKSCWLFPLYKNDEHWLLVRADLDLQRLLLYDSLPTGHWITDLNLVKTMMNSISELSDRPLPSGTWSNWRASRVRVIQQTNGYDCGLWVLAQMLAVSRGFDRTSQQNMALFRSWLHAVAMRLPEVGEHDQEGEAISKDEVVIVDQC</sequence>
<organism evidence="6 7">
    <name type="scientific">Calocera viscosa (strain TUFC12733)</name>
    <dbReference type="NCBI Taxonomy" id="1330018"/>
    <lineage>
        <taxon>Eukaryota</taxon>
        <taxon>Fungi</taxon>
        <taxon>Dikarya</taxon>
        <taxon>Basidiomycota</taxon>
        <taxon>Agaricomycotina</taxon>
        <taxon>Dacrymycetes</taxon>
        <taxon>Dacrymycetales</taxon>
        <taxon>Dacrymycetaceae</taxon>
        <taxon>Calocera</taxon>
    </lineage>
</organism>
<evidence type="ECO:0000313" key="6">
    <source>
        <dbReference type="EMBL" id="KZO98553.1"/>
    </source>
</evidence>
<feature type="region of interest" description="Disordered" evidence="4">
    <location>
        <begin position="963"/>
        <end position="1007"/>
    </location>
</feature>
<dbReference type="EMBL" id="KV417275">
    <property type="protein sequence ID" value="KZO98553.1"/>
    <property type="molecule type" value="Genomic_DNA"/>
</dbReference>
<keyword evidence="7" id="KW-1185">Reference proteome</keyword>
<dbReference type="PANTHER" id="PTHR33096">
    <property type="entry name" value="CXC2 DOMAIN-CONTAINING PROTEIN"/>
    <property type="match status" value="1"/>
</dbReference>